<reference evidence="1 2" key="1">
    <citation type="journal article" date="2022" name="Plant J.">
        <title>Chromosome-level genome of Camellia lanceoleosa provides a valuable resource for understanding genome evolution and self-incompatibility.</title>
        <authorList>
            <person name="Gong W."/>
            <person name="Xiao S."/>
            <person name="Wang L."/>
            <person name="Liao Z."/>
            <person name="Chang Y."/>
            <person name="Mo W."/>
            <person name="Hu G."/>
            <person name="Li W."/>
            <person name="Zhao G."/>
            <person name="Zhu H."/>
            <person name="Hu X."/>
            <person name="Ji K."/>
            <person name="Xiang X."/>
            <person name="Song Q."/>
            <person name="Yuan D."/>
            <person name="Jin S."/>
            <person name="Zhang L."/>
        </authorList>
    </citation>
    <scope>NUCLEOTIDE SEQUENCE [LARGE SCALE GENOMIC DNA]</scope>
    <source>
        <strain evidence="1">SQ_2022a</strain>
    </source>
</reference>
<dbReference type="EMBL" id="CM045765">
    <property type="protein sequence ID" value="KAI8000420.1"/>
    <property type="molecule type" value="Genomic_DNA"/>
</dbReference>
<evidence type="ECO:0000313" key="2">
    <source>
        <dbReference type="Proteomes" id="UP001060215"/>
    </source>
</evidence>
<keyword evidence="1" id="KW-0808">Transferase</keyword>
<proteinExistence type="predicted"/>
<keyword evidence="2" id="KW-1185">Reference proteome</keyword>
<protein>
    <submittedName>
        <fullName evidence="1">Serine/threonine-protein kinase STY46</fullName>
    </submittedName>
</protein>
<evidence type="ECO:0000313" key="1">
    <source>
        <dbReference type="EMBL" id="KAI8000420.1"/>
    </source>
</evidence>
<gene>
    <name evidence="1" type="ORF">LOK49_LG09G02485</name>
</gene>
<dbReference type="Proteomes" id="UP001060215">
    <property type="component" value="Chromosome 8"/>
</dbReference>
<comment type="caution">
    <text evidence="1">The sequence shown here is derived from an EMBL/GenBank/DDBJ whole genome shotgun (WGS) entry which is preliminary data.</text>
</comment>
<sequence>MRRQTFSCSGLMAILQILWEQGVTELAMDAVKNMGGIVENVVLQRRFKYFPHVNSQDMNEGFYDKVESQLQGHVSGMEYLHQNVIIHRDLKTANLLMDNDKV</sequence>
<organism evidence="1 2">
    <name type="scientific">Camellia lanceoleosa</name>
    <dbReference type="NCBI Taxonomy" id="1840588"/>
    <lineage>
        <taxon>Eukaryota</taxon>
        <taxon>Viridiplantae</taxon>
        <taxon>Streptophyta</taxon>
        <taxon>Embryophyta</taxon>
        <taxon>Tracheophyta</taxon>
        <taxon>Spermatophyta</taxon>
        <taxon>Magnoliopsida</taxon>
        <taxon>eudicotyledons</taxon>
        <taxon>Gunneridae</taxon>
        <taxon>Pentapetalae</taxon>
        <taxon>asterids</taxon>
        <taxon>Ericales</taxon>
        <taxon>Theaceae</taxon>
        <taxon>Camellia</taxon>
    </lineage>
</organism>
<accession>A0ACC0GJS8</accession>
<name>A0ACC0GJS8_9ERIC</name>
<keyword evidence="1" id="KW-0418">Kinase</keyword>